<feature type="domain" description="Microcin J25-processing protein McjB C-terminal" evidence="1">
    <location>
        <begin position="58"/>
        <end position="112"/>
    </location>
</feature>
<evidence type="ECO:0000313" key="2">
    <source>
        <dbReference type="EMBL" id="WXB16478.1"/>
    </source>
</evidence>
<gene>
    <name evidence="2" type="ORF">LZC94_04175</name>
</gene>
<dbReference type="Pfam" id="PF13471">
    <property type="entry name" value="Transglut_core3"/>
    <property type="match status" value="1"/>
</dbReference>
<organism evidence="2 3">
    <name type="scientific">Pendulispora albinea</name>
    <dbReference type="NCBI Taxonomy" id="2741071"/>
    <lineage>
        <taxon>Bacteria</taxon>
        <taxon>Pseudomonadati</taxon>
        <taxon>Myxococcota</taxon>
        <taxon>Myxococcia</taxon>
        <taxon>Myxococcales</taxon>
        <taxon>Sorangiineae</taxon>
        <taxon>Pendulisporaceae</taxon>
        <taxon>Pendulispora</taxon>
    </lineage>
</organism>
<evidence type="ECO:0000259" key="1">
    <source>
        <dbReference type="Pfam" id="PF13471"/>
    </source>
</evidence>
<dbReference type="RefSeq" id="WP_394826102.1">
    <property type="nucleotide sequence ID" value="NZ_CP089984.1"/>
</dbReference>
<evidence type="ECO:0000313" key="3">
    <source>
        <dbReference type="Proteomes" id="UP001370348"/>
    </source>
</evidence>
<keyword evidence="3" id="KW-1185">Reference proteome</keyword>
<protein>
    <submittedName>
        <fullName evidence="2">Lasso peptide biosynthesis protein</fullName>
    </submittedName>
</protein>
<sequence>MRTPSTTASASSLVANHLLHAFAWCALRVHPPVRAKALVDKVARWMRPIDDRDEAARLLAVVDGHGTCLSRALTVAARTPRAEVVIAVRGLAPRLSAHAWVELDGRSLREEDVAGQEIGRLASSR</sequence>
<dbReference type="EMBL" id="CP089984">
    <property type="protein sequence ID" value="WXB16478.1"/>
    <property type="molecule type" value="Genomic_DNA"/>
</dbReference>
<dbReference type="InterPro" id="IPR032708">
    <property type="entry name" value="McjB_C"/>
</dbReference>
<dbReference type="Proteomes" id="UP001370348">
    <property type="component" value="Chromosome"/>
</dbReference>
<proteinExistence type="predicted"/>
<reference evidence="2 3" key="1">
    <citation type="submission" date="2021-12" db="EMBL/GenBank/DDBJ databases">
        <title>Discovery of the Pendulisporaceae a myxobacterial family with distinct sporulation behavior and unique specialized metabolism.</title>
        <authorList>
            <person name="Garcia R."/>
            <person name="Popoff A."/>
            <person name="Bader C.D."/>
            <person name="Loehr J."/>
            <person name="Walesch S."/>
            <person name="Walt C."/>
            <person name="Boldt J."/>
            <person name="Bunk B."/>
            <person name="Haeckl F.J.F.P.J."/>
            <person name="Gunesch A.P."/>
            <person name="Birkelbach J."/>
            <person name="Nuebel U."/>
            <person name="Pietschmann T."/>
            <person name="Bach T."/>
            <person name="Mueller R."/>
        </authorList>
    </citation>
    <scope>NUCLEOTIDE SEQUENCE [LARGE SCALE GENOMIC DNA]</scope>
    <source>
        <strain evidence="2 3">MSr11954</strain>
    </source>
</reference>
<name>A0ABZ2LZV0_9BACT</name>
<accession>A0ABZ2LZV0</accession>